<dbReference type="EMBL" id="CP031264">
    <property type="protein sequence ID" value="AXI76539.1"/>
    <property type="molecule type" value="Genomic_DNA"/>
</dbReference>
<reference evidence="2" key="1">
    <citation type="submission" date="2018-07" db="EMBL/GenBank/DDBJ databases">
        <title>Streptacidiphilus bronchialis DSM 106435 chromosome.</title>
        <authorList>
            <person name="Batra D."/>
            <person name="Gulvik C.A."/>
        </authorList>
    </citation>
    <scope>NUCLEOTIDE SEQUENCE [LARGE SCALE GENOMIC DNA]</scope>
    <source>
        <strain evidence="2">DSM 106435</strain>
    </source>
</reference>
<name>A0A345SS34_9ACTN</name>
<dbReference type="OrthoDB" id="2442707at2"/>
<proteinExistence type="predicted"/>
<dbReference type="RefSeq" id="WP_114914141.1">
    <property type="nucleotide sequence ID" value="NZ_CP031264.1"/>
</dbReference>
<dbReference type="Proteomes" id="UP000249340">
    <property type="component" value="Chromosome"/>
</dbReference>
<protein>
    <submittedName>
        <fullName evidence="1">Uncharacterized protein</fullName>
    </submittedName>
</protein>
<keyword evidence="2" id="KW-1185">Reference proteome</keyword>
<accession>A0A345SS34</accession>
<dbReference type="AlphaFoldDB" id="A0A345SS34"/>
<sequence>MTSATAPVIEPAADPALPVLLNPSAVHQDGRIRYQVRDGERIRVLAVTVTATVRALVALAGLGPLPAAALTAELGGRLAGPDAAAQAVRAGLRSGLLVPAGPGGPPAPPSRPGTGAAALRHTLARPPAGYERAFGDLAAVARLCAVFDRGHDTRALLTVAFTDRFGAGGRANLADEAADLLGVAQRRARMLGSAASDEFGPADGSLGRLLRLRAEARRALDRRLRATADGPVALEPGLLEELAAGLPQRFAEPPVGYRVLVRPQDGWVEVLAYEAAGRTSDPEPGEDGQRIRVLAHPERPMVRSATADRAPMASADWCRVALVHDQESDTLTLHDGDGRPFLVRCTPTGQPESLPAPLGVAAWLSGAGRVLLDPYAATVAGLRAANPSATGFDLPRLTSGRVVLGRGGHLPADPGAAAGAQPGSPASPVWLVDCDGAAR</sequence>
<evidence type="ECO:0000313" key="1">
    <source>
        <dbReference type="EMBL" id="AXI76539.1"/>
    </source>
</evidence>
<organism evidence="1 2">
    <name type="scientific">Peterkaempfera bronchialis</name>
    <dbReference type="NCBI Taxonomy" id="2126346"/>
    <lineage>
        <taxon>Bacteria</taxon>
        <taxon>Bacillati</taxon>
        <taxon>Actinomycetota</taxon>
        <taxon>Actinomycetes</taxon>
        <taxon>Kitasatosporales</taxon>
        <taxon>Streptomycetaceae</taxon>
        <taxon>Peterkaempfera</taxon>
    </lineage>
</organism>
<evidence type="ECO:0000313" key="2">
    <source>
        <dbReference type="Proteomes" id="UP000249340"/>
    </source>
</evidence>
<dbReference type="KEGG" id="stri:C7M71_002675"/>
<gene>
    <name evidence="1" type="ORF">C7M71_002675</name>
</gene>